<feature type="compositionally biased region" description="Polar residues" evidence="1">
    <location>
        <begin position="135"/>
        <end position="147"/>
    </location>
</feature>
<proteinExistence type="predicted"/>
<name>A0AAV5RF64_STABA</name>
<dbReference type="Proteomes" id="UP001362899">
    <property type="component" value="Unassembled WGS sequence"/>
</dbReference>
<dbReference type="PANTHER" id="PTHR28177:SF1">
    <property type="entry name" value="ALTERED INHERITANCE OF MITOCHONDRIA PROTEIN 19, MITOCHONDRIAL"/>
    <property type="match status" value="1"/>
</dbReference>
<evidence type="ECO:0000256" key="1">
    <source>
        <dbReference type="SAM" id="MobiDB-lite"/>
    </source>
</evidence>
<gene>
    <name evidence="3" type="ORF">DASB73_011720</name>
</gene>
<dbReference type="InterPro" id="IPR019419">
    <property type="entry name" value="AIM19"/>
</dbReference>
<protein>
    <submittedName>
        <fullName evidence="3">Uncharacterized protein</fullName>
    </submittedName>
</protein>
<feature type="transmembrane region" description="Helical" evidence="2">
    <location>
        <begin position="89"/>
        <end position="109"/>
    </location>
</feature>
<feature type="region of interest" description="Disordered" evidence="1">
    <location>
        <begin position="115"/>
        <end position="147"/>
    </location>
</feature>
<dbReference type="PANTHER" id="PTHR28177">
    <property type="entry name" value="ALTERED INHERITANCE OF MITOCHONDRIA PROTEIN 19, MITOCHONDRIAL"/>
    <property type="match status" value="1"/>
</dbReference>
<keyword evidence="2" id="KW-0472">Membrane</keyword>
<keyword evidence="4" id="KW-1185">Reference proteome</keyword>
<dbReference type="EMBL" id="BTGC01000003">
    <property type="protein sequence ID" value="GMM50214.1"/>
    <property type="molecule type" value="Genomic_DNA"/>
</dbReference>
<organism evidence="3 4">
    <name type="scientific">Starmerella bacillaris</name>
    <name type="common">Yeast</name>
    <name type="synonym">Candida zemplinina</name>
    <dbReference type="NCBI Taxonomy" id="1247836"/>
    <lineage>
        <taxon>Eukaryota</taxon>
        <taxon>Fungi</taxon>
        <taxon>Dikarya</taxon>
        <taxon>Ascomycota</taxon>
        <taxon>Saccharomycotina</taxon>
        <taxon>Dipodascomycetes</taxon>
        <taxon>Dipodascales</taxon>
        <taxon>Trichomonascaceae</taxon>
        <taxon>Starmerella</taxon>
    </lineage>
</organism>
<keyword evidence="2" id="KW-1133">Transmembrane helix</keyword>
<evidence type="ECO:0000313" key="4">
    <source>
        <dbReference type="Proteomes" id="UP001362899"/>
    </source>
</evidence>
<evidence type="ECO:0000313" key="3">
    <source>
        <dbReference type="EMBL" id="GMM50214.1"/>
    </source>
</evidence>
<dbReference type="Pfam" id="PF10315">
    <property type="entry name" value="Aim19"/>
    <property type="match status" value="1"/>
</dbReference>
<keyword evidence="2" id="KW-0812">Transmembrane</keyword>
<dbReference type="AlphaFoldDB" id="A0AAV5RF64"/>
<dbReference type="GO" id="GO:0005739">
    <property type="term" value="C:mitochondrion"/>
    <property type="evidence" value="ECO:0007669"/>
    <property type="project" value="TreeGrafter"/>
</dbReference>
<evidence type="ECO:0000256" key="2">
    <source>
        <dbReference type="SAM" id="Phobius"/>
    </source>
</evidence>
<sequence length="147" mass="15336">MSNIFNQIYSTPIPAAVTSGLVFSQIKKPSANGKAPIRVKAGIFGTAFALGSYMMYDNDYKNGAGFTAVWSTLYLLAHRKSPNRGFMGTLLIGAAAINGIGYAIGFARAPESRNSGPYSGSTLDLPDHVPPSPIDASSSTSPGSTLT</sequence>
<accession>A0AAV5RF64</accession>
<feature type="transmembrane region" description="Helical" evidence="2">
    <location>
        <begin position="37"/>
        <end position="56"/>
    </location>
</feature>
<reference evidence="3 4" key="1">
    <citation type="journal article" date="2023" name="Elife">
        <title>Identification of key yeast species and microbe-microbe interactions impacting larval growth of Drosophila in the wild.</title>
        <authorList>
            <person name="Mure A."/>
            <person name="Sugiura Y."/>
            <person name="Maeda R."/>
            <person name="Honda K."/>
            <person name="Sakurai N."/>
            <person name="Takahashi Y."/>
            <person name="Watada M."/>
            <person name="Katoh T."/>
            <person name="Gotoh A."/>
            <person name="Gotoh Y."/>
            <person name="Taniguchi I."/>
            <person name="Nakamura K."/>
            <person name="Hayashi T."/>
            <person name="Katayama T."/>
            <person name="Uemura T."/>
            <person name="Hattori Y."/>
        </authorList>
    </citation>
    <scope>NUCLEOTIDE SEQUENCE [LARGE SCALE GENOMIC DNA]</scope>
    <source>
        <strain evidence="3 4">SB-73</strain>
    </source>
</reference>
<comment type="caution">
    <text evidence="3">The sequence shown here is derived from an EMBL/GenBank/DDBJ whole genome shotgun (WGS) entry which is preliminary data.</text>
</comment>